<name>A0A076NKA5_9CORY</name>
<keyword evidence="1" id="KW-1133">Transmembrane helix</keyword>
<feature type="transmembrane region" description="Helical" evidence="1">
    <location>
        <begin position="115"/>
        <end position="142"/>
    </location>
</feature>
<dbReference type="Proteomes" id="UP000028780">
    <property type="component" value="Chromosome"/>
</dbReference>
<feature type="transmembrane region" description="Helical" evidence="1">
    <location>
        <begin position="162"/>
        <end position="182"/>
    </location>
</feature>
<reference evidence="2 4" key="1">
    <citation type="submission" date="2014-08" db="EMBL/GenBank/DDBJ databases">
        <title>Complete genome sequence of Corynebacterium imitans DSM 44264, isolated from a five-month-old boy with suspected pharyngeal diphtheria.</title>
        <authorList>
            <person name="Mollmann S."/>
            <person name="Albersmeier A."/>
            <person name="Ruckert C."/>
            <person name="Tauch A."/>
        </authorList>
    </citation>
    <scope>NUCLEOTIDE SEQUENCE [LARGE SCALE GENOMIC DNA]</scope>
    <source>
        <strain evidence="2 4">DSM 44264</strain>
    </source>
</reference>
<dbReference type="HOGENOM" id="CLU_107078_0_0_11"/>
<dbReference type="EMBL" id="CP009211">
    <property type="protein sequence ID" value="AIJ33853.1"/>
    <property type="molecule type" value="Genomic_DNA"/>
</dbReference>
<dbReference type="STRING" id="156978.CIMIT_07980"/>
<dbReference type="AlphaFoldDB" id="A0A076NKA5"/>
<dbReference type="EMBL" id="LT906467">
    <property type="protein sequence ID" value="SNV76319.1"/>
    <property type="molecule type" value="Genomic_DNA"/>
</dbReference>
<evidence type="ECO:0000313" key="5">
    <source>
        <dbReference type="Proteomes" id="UP000215374"/>
    </source>
</evidence>
<reference evidence="3 5" key="2">
    <citation type="submission" date="2017-06" db="EMBL/GenBank/DDBJ databases">
        <authorList>
            <consortium name="Pathogen Informatics"/>
        </authorList>
    </citation>
    <scope>NUCLEOTIDE SEQUENCE [LARGE SCALE GENOMIC DNA]</scope>
    <source>
        <strain evidence="3 5">NCTC13015</strain>
    </source>
</reference>
<evidence type="ECO:0000313" key="2">
    <source>
        <dbReference type="EMBL" id="AIJ33853.1"/>
    </source>
</evidence>
<evidence type="ECO:0000256" key="1">
    <source>
        <dbReference type="SAM" id="Phobius"/>
    </source>
</evidence>
<dbReference type="KEGG" id="cii:CIMIT_07980"/>
<accession>A0A076NKA5</accession>
<sequence>MSTAVTVSAAGSAPAAQPASRRRARARFARIGAGAGLVACALGLGIIAGLGWAWLRPAYVGTTAHGGVAVDQIASPENVEFAALGWFSLLTAVIGAVLAVVALRQSSRGEKRGGVGTLVWLIVCAAAAAFALYTTGNLVISLQQQGFAELADGQSLQVVPPVSLGVAWCVGPFTAALSYWLANVFDFLSRDSAGDSAAETV</sequence>
<protein>
    <submittedName>
        <fullName evidence="3">Hypothetical membrane protein</fullName>
    </submittedName>
</protein>
<keyword evidence="1" id="KW-0812">Transmembrane</keyword>
<gene>
    <name evidence="2" type="ORF">CIMIT_07980</name>
    <name evidence="3" type="ORF">SAMEA4535761_01656</name>
</gene>
<organism evidence="2 4">
    <name type="scientific">Corynebacterium imitans</name>
    <dbReference type="NCBI Taxonomy" id="156978"/>
    <lineage>
        <taxon>Bacteria</taxon>
        <taxon>Bacillati</taxon>
        <taxon>Actinomycetota</taxon>
        <taxon>Actinomycetes</taxon>
        <taxon>Mycobacteriales</taxon>
        <taxon>Corynebacteriaceae</taxon>
        <taxon>Corynebacterium</taxon>
    </lineage>
</organism>
<feature type="transmembrane region" description="Helical" evidence="1">
    <location>
        <begin position="31"/>
        <end position="55"/>
    </location>
</feature>
<evidence type="ECO:0000313" key="3">
    <source>
        <dbReference type="EMBL" id="SNV76319.1"/>
    </source>
</evidence>
<keyword evidence="1" id="KW-0472">Membrane</keyword>
<proteinExistence type="predicted"/>
<dbReference type="OrthoDB" id="4428081at2"/>
<dbReference type="RefSeq" id="WP_038591364.1">
    <property type="nucleotide sequence ID" value="NZ_CP009211.1"/>
</dbReference>
<evidence type="ECO:0000313" key="4">
    <source>
        <dbReference type="Proteomes" id="UP000028780"/>
    </source>
</evidence>
<dbReference type="Proteomes" id="UP000215374">
    <property type="component" value="Chromosome 1"/>
</dbReference>
<feature type="transmembrane region" description="Helical" evidence="1">
    <location>
        <begin position="81"/>
        <end position="103"/>
    </location>
</feature>
<keyword evidence="4" id="KW-1185">Reference proteome</keyword>